<feature type="transmembrane region" description="Helical" evidence="1">
    <location>
        <begin position="21"/>
        <end position="38"/>
    </location>
</feature>
<protein>
    <submittedName>
        <fullName evidence="3">DUF3488 domain-containing protein</fullName>
    </submittedName>
</protein>
<keyword evidence="1" id="KW-0472">Membrane</keyword>
<dbReference type="Pfam" id="PF13559">
    <property type="entry name" value="DUF4129"/>
    <property type="match status" value="1"/>
</dbReference>
<dbReference type="Pfam" id="PF01841">
    <property type="entry name" value="Transglut_core"/>
    <property type="match status" value="1"/>
</dbReference>
<dbReference type="InterPro" id="IPR025403">
    <property type="entry name" value="TgpA-like_C"/>
</dbReference>
<dbReference type="Pfam" id="PF11992">
    <property type="entry name" value="TgpA_N"/>
    <property type="match status" value="1"/>
</dbReference>
<evidence type="ECO:0000259" key="2">
    <source>
        <dbReference type="SMART" id="SM00460"/>
    </source>
</evidence>
<dbReference type="PANTHER" id="PTHR42736">
    <property type="entry name" value="PROTEIN-GLUTAMINE GAMMA-GLUTAMYLTRANSFERASE"/>
    <property type="match status" value="1"/>
</dbReference>
<dbReference type="InterPro" id="IPR052901">
    <property type="entry name" value="Bact_TGase-like"/>
</dbReference>
<keyword evidence="1" id="KW-1133">Transmembrane helix</keyword>
<feature type="transmembrane region" description="Helical" evidence="1">
    <location>
        <begin position="44"/>
        <end position="62"/>
    </location>
</feature>
<evidence type="ECO:0000256" key="1">
    <source>
        <dbReference type="SAM" id="Phobius"/>
    </source>
</evidence>
<feature type="transmembrane region" description="Helical" evidence="1">
    <location>
        <begin position="69"/>
        <end position="87"/>
    </location>
</feature>
<dbReference type="SUPFAM" id="SSF54001">
    <property type="entry name" value="Cysteine proteinases"/>
    <property type="match status" value="1"/>
</dbReference>
<dbReference type="InterPro" id="IPR021878">
    <property type="entry name" value="TgpA_N"/>
</dbReference>
<feature type="transmembrane region" description="Helical" evidence="1">
    <location>
        <begin position="143"/>
        <end position="161"/>
    </location>
</feature>
<sequence length="698" mass="78729">MRWLSRSIPGRSGLMPFDKGARLLSHLTALACFSALIINNQFGWAWSATGVGLILASLYFILTDRPVRLSPFFWWGASVLFCLIFLVDLWLSGALLAACMHFLVYLMAYRLFHLEKSKDHLQLYLICFLQLLAASGAGSGFGYALSFVVSTALLIWGLVVQHLKKQEESRLPAMPARSFRSVVPFPLMMSIHLLSVGALLPTLLIFFLIPRIGIGLFQTGQASPQKISGFSEKVDLGSMGPVIRDLSLVMRVIPSGGEKDRPPYLRGMSFDAYDGKAWKNTFNRKAALPKRFDRGFEIGPEPSPSDPFQETILLEPIDTTVLFTVGSPTAVRGNFPSLLRDQPGSLYLPAVPRQRIEYEITAVHAFPSERDQSAARIDYPSDVREYYLSGGIDPRIVALAHEIADPFPTVFEKVRAIERHLRTEYTYTLEVAPSDRPPLEDFLFFQKKGYCEYYASAMVMMLRSVGIASRLVTGFLPGEWNEFGKYYLIRQSDAHAWVEVYFPGGRWLPFDPTPSVGQKVESPWTAMAAYVDWMQMKWERYIVRYSLRDQFALLEGTRSQVGRFSEGIGVWLFRARQSIEKVPVLGLVLGGAVVVLMALLYRSGWGWGGSIRRKSPKRGATVIYGRMLRLLEKRGLRKREDQTPLEFVETVRGKEGWPIDAVRKLTALYCEVRFGGKAFSSDDLRRAERLFAEIKAGI</sequence>
<comment type="caution">
    <text evidence="3">The sequence shown here is derived from an EMBL/GenBank/DDBJ whole genome shotgun (WGS) entry which is preliminary data.</text>
</comment>
<organism evidence="3 4">
    <name type="scientific">Candidatus Manganitrophus noduliformans</name>
    <dbReference type="NCBI Taxonomy" id="2606439"/>
    <lineage>
        <taxon>Bacteria</taxon>
        <taxon>Pseudomonadati</taxon>
        <taxon>Nitrospirota</taxon>
        <taxon>Nitrospiria</taxon>
        <taxon>Candidatus Troglogloeales</taxon>
        <taxon>Candidatus Manganitrophaceae</taxon>
        <taxon>Candidatus Manganitrophus</taxon>
    </lineage>
</organism>
<keyword evidence="4" id="KW-1185">Reference proteome</keyword>
<feature type="transmembrane region" description="Helical" evidence="1">
    <location>
        <begin position="584"/>
        <end position="604"/>
    </location>
</feature>
<keyword evidence="1" id="KW-0812">Transmembrane</keyword>
<gene>
    <name evidence="3" type="ORF">MNODULE_01220</name>
</gene>
<dbReference type="Gene3D" id="3.10.620.30">
    <property type="match status" value="1"/>
</dbReference>
<dbReference type="EMBL" id="VTOW01000001">
    <property type="protein sequence ID" value="NKE69374.1"/>
    <property type="molecule type" value="Genomic_DNA"/>
</dbReference>
<reference evidence="3 4" key="1">
    <citation type="journal article" date="2020" name="Nature">
        <title>Bacterial chemolithoautotrophy via manganese oxidation.</title>
        <authorList>
            <person name="Yu H."/>
            <person name="Leadbetter J.R."/>
        </authorList>
    </citation>
    <scope>NUCLEOTIDE SEQUENCE [LARGE SCALE GENOMIC DNA]</scope>
    <source>
        <strain evidence="3 4">Mn-1</strain>
    </source>
</reference>
<name>A0A7X6DLH1_9BACT</name>
<feature type="transmembrane region" description="Helical" evidence="1">
    <location>
        <begin position="93"/>
        <end position="112"/>
    </location>
</feature>
<evidence type="ECO:0000313" key="4">
    <source>
        <dbReference type="Proteomes" id="UP000534783"/>
    </source>
</evidence>
<dbReference type="PANTHER" id="PTHR42736:SF1">
    <property type="entry name" value="PROTEIN-GLUTAMINE GAMMA-GLUTAMYLTRANSFERASE"/>
    <property type="match status" value="1"/>
</dbReference>
<dbReference type="AlphaFoldDB" id="A0A7X6DLH1"/>
<dbReference type="InterPro" id="IPR038765">
    <property type="entry name" value="Papain-like_cys_pep_sf"/>
</dbReference>
<feature type="transmembrane region" description="Helical" evidence="1">
    <location>
        <begin position="121"/>
        <end position="137"/>
    </location>
</feature>
<feature type="transmembrane region" description="Helical" evidence="1">
    <location>
        <begin position="182"/>
        <end position="209"/>
    </location>
</feature>
<dbReference type="InterPro" id="IPR002931">
    <property type="entry name" value="Transglutaminase-like"/>
</dbReference>
<dbReference type="Proteomes" id="UP000534783">
    <property type="component" value="Unassembled WGS sequence"/>
</dbReference>
<dbReference type="SMART" id="SM00460">
    <property type="entry name" value="TGc"/>
    <property type="match status" value="1"/>
</dbReference>
<proteinExistence type="predicted"/>
<accession>A0A7X6DLH1</accession>
<feature type="domain" description="Transglutaminase-like" evidence="2">
    <location>
        <begin position="443"/>
        <end position="514"/>
    </location>
</feature>
<evidence type="ECO:0000313" key="3">
    <source>
        <dbReference type="EMBL" id="NKE69374.1"/>
    </source>
</evidence>